<accession>A0A9W8CAC7</accession>
<dbReference type="GO" id="GO:0005886">
    <property type="term" value="C:plasma membrane"/>
    <property type="evidence" value="ECO:0007669"/>
    <property type="project" value="UniProtKB-SubCell"/>
</dbReference>
<dbReference type="GO" id="GO:0030424">
    <property type="term" value="C:axon"/>
    <property type="evidence" value="ECO:0007669"/>
    <property type="project" value="TreeGrafter"/>
</dbReference>
<evidence type="ECO:0000313" key="9">
    <source>
        <dbReference type="EMBL" id="KAI7812442.1"/>
    </source>
</evidence>
<evidence type="ECO:0000256" key="2">
    <source>
        <dbReference type="ARBA" id="ARBA00022475"/>
    </source>
</evidence>
<evidence type="ECO:0000256" key="5">
    <source>
        <dbReference type="ARBA" id="ARBA00023157"/>
    </source>
</evidence>
<dbReference type="SMART" id="SM00409">
    <property type="entry name" value="IG"/>
    <property type="match status" value="1"/>
</dbReference>
<keyword evidence="2" id="KW-1003">Cell membrane</keyword>
<evidence type="ECO:0000256" key="3">
    <source>
        <dbReference type="ARBA" id="ARBA00022737"/>
    </source>
</evidence>
<keyword evidence="4" id="KW-0472">Membrane</keyword>
<dbReference type="Gene3D" id="2.60.40.10">
    <property type="entry name" value="Immunoglobulins"/>
    <property type="match status" value="1"/>
</dbReference>
<dbReference type="InterPro" id="IPR013783">
    <property type="entry name" value="Ig-like_fold"/>
</dbReference>
<dbReference type="PANTHER" id="PTHR45080:SF32">
    <property type="entry name" value="MAM DOMAIN CONTAINING GLYCOSYLPHOSPHATIDYLINOSITOL ANCHOR 1"/>
    <property type="match status" value="1"/>
</dbReference>
<keyword evidence="6" id="KW-0325">Glycoprotein</keyword>
<dbReference type="FunFam" id="2.60.40.10:FF:000005">
    <property type="entry name" value="Neuronal cell adhesion molecule"/>
    <property type="match status" value="1"/>
</dbReference>
<dbReference type="PROSITE" id="PS50835">
    <property type="entry name" value="IG_LIKE"/>
    <property type="match status" value="1"/>
</dbReference>
<dbReference type="PANTHER" id="PTHR45080">
    <property type="entry name" value="CONTACTIN 5"/>
    <property type="match status" value="1"/>
</dbReference>
<keyword evidence="3" id="KW-0677">Repeat</keyword>
<keyword evidence="10" id="KW-1185">Reference proteome</keyword>
<comment type="subcellular location">
    <subcellularLocation>
        <location evidence="1">Cell membrane</location>
    </subcellularLocation>
</comment>
<keyword evidence="7" id="KW-0393">Immunoglobulin domain</keyword>
<dbReference type="AlphaFoldDB" id="A0A9W8CAC7"/>
<dbReference type="GO" id="GO:0007156">
    <property type="term" value="P:homophilic cell adhesion via plasma membrane adhesion molecules"/>
    <property type="evidence" value="ECO:0007669"/>
    <property type="project" value="TreeGrafter"/>
</dbReference>
<evidence type="ECO:0000313" key="10">
    <source>
        <dbReference type="Proteomes" id="UP001059041"/>
    </source>
</evidence>
<dbReference type="Pfam" id="PF13927">
    <property type="entry name" value="Ig_3"/>
    <property type="match status" value="1"/>
</dbReference>
<dbReference type="InterPro" id="IPR003599">
    <property type="entry name" value="Ig_sub"/>
</dbReference>
<gene>
    <name evidence="9" type="ORF">IRJ41_001837</name>
</gene>
<dbReference type="GO" id="GO:0008046">
    <property type="term" value="F:axon guidance receptor activity"/>
    <property type="evidence" value="ECO:0007669"/>
    <property type="project" value="TreeGrafter"/>
</dbReference>
<dbReference type="SUPFAM" id="SSF48726">
    <property type="entry name" value="Immunoglobulin"/>
    <property type="match status" value="1"/>
</dbReference>
<dbReference type="EMBL" id="JAFHDT010000002">
    <property type="protein sequence ID" value="KAI7812442.1"/>
    <property type="molecule type" value="Genomic_DNA"/>
</dbReference>
<dbReference type="SMART" id="SM00408">
    <property type="entry name" value="IGc2"/>
    <property type="match status" value="1"/>
</dbReference>
<keyword evidence="5" id="KW-1015">Disulfide bond</keyword>
<organism evidence="9 10">
    <name type="scientific">Triplophysa rosa</name>
    <name type="common">Cave loach</name>
    <dbReference type="NCBI Taxonomy" id="992332"/>
    <lineage>
        <taxon>Eukaryota</taxon>
        <taxon>Metazoa</taxon>
        <taxon>Chordata</taxon>
        <taxon>Craniata</taxon>
        <taxon>Vertebrata</taxon>
        <taxon>Euteleostomi</taxon>
        <taxon>Actinopterygii</taxon>
        <taxon>Neopterygii</taxon>
        <taxon>Teleostei</taxon>
        <taxon>Ostariophysi</taxon>
        <taxon>Cypriniformes</taxon>
        <taxon>Nemacheilidae</taxon>
        <taxon>Triplophysa</taxon>
    </lineage>
</organism>
<dbReference type="GO" id="GO:0043025">
    <property type="term" value="C:neuronal cell body"/>
    <property type="evidence" value="ECO:0007669"/>
    <property type="project" value="TreeGrafter"/>
</dbReference>
<proteinExistence type="predicted"/>
<reference evidence="9" key="1">
    <citation type="submission" date="2021-02" db="EMBL/GenBank/DDBJ databases">
        <title>Comparative genomics reveals that relaxation of natural selection precedes convergent phenotypic evolution of cavefish.</title>
        <authorList>
            <person name="Peng Z."/>
        </authorList>
    </citation>
    <scope>NUCLEOTIDE SEQUENCE</scope>
    <source>
        <tissue evidence="9">Muscle</tissue>
    </source>
</reference>
<protein>
    <submittedName>
        <fullName evidence="9">Contactin-3-like</fullName>
    </submittedName>
</protein>
<evidence type="ECO:0000256" key="4">
    <source>
        <dbReference type="ARBA" id="ARBA00023136"/>
    </source>
</evidence>
<dbReference type="InterPro" id="IPR007110">
    <property type="entry name" value="Ig-like_dom"/>
</dbReference>
<dbReference type="InterPro" id="IPR050958">
    <property type="entry name" value="Cell_Adh-Cytoskel_Orgn"/>
</dbReference>
<feature type="domain" description="Ig-like" evidence="8">
    <location>
        <begin position="6"/>
        <end position="92"/>
    </location>
</feature>
<sequence>MGEYEPKIELHFPDTIPAAKGSTLKLECFALGNPVPKISWRKTSDAPFPSKVKLKNSNAILEIPNFQQEDTGTYECIAENSRGKNSARGRVSFHVALREGSKMAQPAVALWSQSSQFSPGLTRSPKGPATADRTSKIRAGVLLSHRGIFPSTKEETLKNKSVLETLVTSGDGGGKKSNRGLEVERTMTHPTQFKWAQTLSPSGGLVLAPKGPGNISIKPYHSRSTFGLPPANESDAMWSQRSEMTSGGTADVPAQSTDRSVSENFCVRFVSANLCECIKDGEEKVVFPLRDEEFGLKPILQSADDETWDEEEPRSIFSDEFILYDRGEKSKSAAASLAV</sequence>
<dbReference type="InterPro" id="IPR036179">
    <property type="entry name" value="Ig-like_dom_sf"/>
</dbReference>
<dbReference type="GO" id="GO:0050808">
    <property type="term" value="P:synapse organization"/>
    <property type="evidence" value="ECO:0007669"/>
    <property type="project" value="TreeGrafter"/>
</dbReference>
<evidence type="ECO:0000259" key="8">
    <source>
        <dbReference type="PROSITE" id="PS50835"/>
    </source>
</evidence>
<name>A0A9W8CAC7_TRIRA</name>
<dbReference type="Proteomes" id="UP001059041">
    <property type="component" value="Linkage Group LG2"/>
</dbReference>
<evidence type="ECO:0000256" key="1">
    <source>
        <dbReference type="ARBA" id="ARBA00004236"/>
    </source>
</evidence>
<comment type="caution">
    <text evidence="9">The sequence shown here is derived from an EMBL/GenBank/DDBJ whole genome shotgun (WGS) entry which is preliminary data.</text>
</comment>
<evidence type="ECO:0000256" key="6">
    <source>
        <dbReference type="ARBA" id="ARBA00023180"/>
    </source>
</evidence>
<evidence type="ECO:0000256" key="7">
    <source>
        <dbReference type="ARBA" id="ARBA00023319"/>
    </source>
</evidence>
<dbReference type="InterPro" id="IPR003598">
    <property type="entry name" value="Ig_sub2"/>
</dbReference>